<sequence length="227" mass="24384">MAADTICGASGAWVSTRRVKLRDSGLSFPAGFVGASGQKVVAVAQRGRRRKLPAPVRADQRLTYGIAVIVKDDYVACGAATAQPGLGFLGNLIGINRISVAVSYADNAGGGRGLGINGNRKIGRKRRGVAVTVAGRHGKGVGVVRQWRGRGVSVAPDAGITDDNIRYPGAILIQVYCGTRFTCTVNRWRAVVSEPQMRDATENTRRIICNEGDYRLLRRLRIDHQVE</sequence>
<reference evidence="1 2" key="1">
    <citation type="submission" date="2018-06" db="EMBL/GenBank/DDBJ databases">
        <authorList>
            <consortium name="Pathogen Informatics"/>
            <person name="Doyle S."/>
        </authorList>
    </citation>
    <scope>NUCLEOTIDE SEQUENCE [LARGE SCALE GENOMIC DNA]</scope>
    <source>
        <strain evidence="1 2">NCTC5798</strain>
    </source>
</reference>
<dbReference type="AlphaFoldDB" id="A0A379UW98"/>
<evidence type="ECO:0000313" key="1">
    <source>
        <dbReference type="EMBL" id="SUG71652.1"/>
    </source>
</evidence>
<proteinExistence type="predicted"/>
<name>A0A379UW98_SALET</name>
<gene>
    <name evidence="1" type="ORF">NCTC5798_02822</name>
</gene>
<dbReference type="EMBL" id="UGXK01000001">
    <property type="protein sequence ID" value="SUG71652.1"/>
    <property type="molecule type" value="Genomic_DNA"/>
</dbReference>
<evidence type="ECO:0000313" key="2">
    <source>
        <dbReference type="Proteomes" id="UP000255534"/>
    </source>
</evidence>
<accession>A0A379UW98</accession>
<organism evidence="1 2">
    <name type="scientific">Salmonella enterica I</name>
    <dbReference type="NCBI Taxonomy" id="59201"/>
    <lineage>
        <taxon>Bacteria</taxon>
        <taxon>Pseudomonadati</taxon>
        <taxon>Pseudomonadota</taxon>
        <taxon>Gammaproteobacteria</taxon>
        <taxon>Enterobacterales</taxon>
        <taxon>Enterobacteriaceae</taxon>
        <taxon>Salmonella</taxon>
    </lineage>
</organism>
<protein>
    <submittedName>
        <fullName evidence="1">Uncharacterized protein</fullName>
    </submittedName>
</protein>
<dbReference type="Proteomes" id="UP000255534">
    <property type="component" value="Unassembled WGS sequence"/>
</dbReference>